<accession>A0A6P8ZIX8</accession>
<dbReference type="GeneID" id="117641292"/>
<dbReference type="RefSeq" id="XP_034234379.1">
    <property type="nucleotide sequence ID" value="XM_034378488.1"/>
</dbReference>
<dbReference type="Proteomes" id="UP000515158">
    <property type="component" value="Unplaced"/>
</dbReference>
<dbReference type="InterPro" id="IPR007523">
    <property type="entry name" value="NDUFAF3/AAMDC"/>
</dbReference>
<dbReference type="PANTHER" id="PTHR21192">
    <property type="entry name" value="NUCLEAR PROTEIN E3-3"/>
    <property type="match status" value="1"/>
</dbReference>
<gene>
    <name evidence="2" type="primary">LOC117641292</name>
</gene>
<dbReference type="InParanoid" id="A0A6P8ZIX8"/>
<dbReference type="KEGG" id="tpal:117641292"/>
<proteinExistence type="predicted"/>
<dbReference type="Gene3D" id="3.40.1230.10">
    <property type="entry name" value="MTH938-like"/>
    <property type="match status" value="1"/>
</dbReference>
<keyword evidence="1" id="KW-1185">Reference proteome</keyword>
<reference evidence="2" key="1">
    <citation type="submission" date="2025-08" db="UniProtKB">
        <authorList>
            <consortium name="RefSeq"/>
        </authorList>
    </citation>
    <scope>IDENTIFICATION</scope>
    <source>
        <tissue evidence="2">Total insect</tissue>
    </source>
</reference>
<protein>
    <submittedName>
        <fullName evidence="2">NADH dehydrogenase [ubiquinone] 1 alpha subcomplex assembly factor 3</fullName>
    </submittedName>
</protein>
<dbReference type="InterPro" id="IPR036748">
    <property type="entry name" value="MTH938-like_sf"/>
</dbReference>
<dbReference type="PANTHER" id="PTHR21192:SF2">
    <property type="entry name" value="NADH DEHYDROGENASE [UBIQUINONE] 1 ALPHA SUBCOMPLEX ASSEMBLY FACTOR 3"/>
    <property type="match status" value="1"/>
</dbReference>
<evidence type="ECO:0000313" key="2">
    <source>
        <dbReference type="RefSeq" id="XP_034234379.1"/>
    </source>
</evidence>
<dbReference type="GO" id="GO:0032981">
    <property type="term" value="P:mitochondrial respiratory chain complex I assembly"/>
    <property type="evidence" value="ECO:0007669"/>
    <property type="project" value="TreeGrafter"/>
</dbReference>
<evidence type="ECO:0000313" key="1">
    <source>
        <dbReference type="Proteomes" id="UP000515158"/>
    </source>
</evidence>
<organism evidence="2">
    <name type="scientific">Thrips palmi</name>
    <name type="common">Melon thrips</name>
    <dbReference type="NCBI Taxonomy" id="161013"/>
    <lineage>
        <taxon>Eukaryota</taxon>
        <taxon>Metazoa</taxon>
        <taxon>Ecdysozoa</taxon>
        <taxon>Arthropoda</taxon>
        <taxon>Hexapoda</taxon>
        <taxon>Insecta</taxon>
        <taxon>Pterygota</taxon>
        <taxon>Neoptera</taxon>
        <taxon>Paraneoptera</taxon>
        <taxon>Thysanoptera</taxon>
        <taxon>Terebrantia</taxon>
        <taxon>Thripoidea</taxon>
        <taxon>Thripidae</taxon>
        <taxon>Thrips</taxon>
    </lineage>
</organism>
<name>A0A6P8ZIX8_THRPL</name>
<sequence>MGTLRYCFNAAVALSKSCHRSSLPRKNFGQRFNFVRNYGSTYEGDGKTHAVLLNDETDSLMISSYSTVGFTLNNGITLVGPIAIFPNCVLSWNVGDLHHINEESLSLFLKIEPKLDILILGIPEYKKRDRKVLLGLANLIREYKIPVEIMPVEIAGPTFNFLHAERRFVAAGMIPPIDVDGDSATAMESPWKVGYVEGK</sequence>
<dbReference type="OrthoDB" id="20681at2759"/>
<dbReference type="SUPFAM" id="SSF64076">
    <property type="entry name" value="MTH938-like"/>
    <property type="match status" value="1"/>
</dbReference>
<dbReference type="GO" id="GO:0005743">
    <property type="term" value="C:mitochondrial inner membrane"/>
    <property type="evidence" value="ECO:0007669"/>
    <property type="project" value="TreeGrafter"/>
</dbReference>
<dbReference type="AlphaFoldDB" id="A0A6P8ZIX8"/>
<dbReference type="FunCoup" id="A0A6P8ZIX8">
    <property type="interactions" value="799"/>
</dbReference>
<dbReference type="Pfam" id="PF04430">
    <property type="entry name" value="DUF498"/>
    <property type="match status" value="1"/>
</dbReference>